<dbReference type="EMBL" id="BEHY01000077">
    <property type="protein sequence ID" value="GBD09885.1"/>
    <property type="molecule type" value="Genomic_DNA"/>
</dbReference>
<evidence type="ECO:0000313" key="4">
    <source>
        <dbReference type="Proteomes" id="UP000236642"/>
    </source>
</evidence>
<reference evidence="4" key="1">
    <citation type="submission" date="2017-09" db="EMBL/GenBank/DDBJ databases">
        <title>Metaegenomics of thermophilic ammonia-oxidizing enrichment culture.</title>
        <authorList>
            <person name="Kato S."/>
            <person name="Suzuki K."/>
        </authorList>
    </citation>
    <scope>NUCLEOTIDE SEQUENCE [LARGE SCALE GENOMIC DNA]</scope>
</reference>
<evidence type="ECO:0000259" key="2">
    <source>
        <dbReference type="Pfam" id="PF13439"/>
    </source>
</evidence>
<dbReference type="EC" id="2.4.1.-" evidence="3"/>
<dbReference type="InterPro" id="IPR001296">
    <property type="entry name" value="Glyco_trans_1"/>
</dbReference>
<evidence type="ECO:0000313" key="3">
    <source>
        <dbReference type="EMBL" id="GBD09885.1"/>
    </source>
</evidence>
<protein>
    <submittedName>
        <fullName evidence="3">N-acetyl-alpha-D-glucosaminyl L-malate synthase</fullName>
        <ecNumber evidence="3">2.4.1.-</ecNumber>
    </submittedName>
</protein>
<feature type="domain" description="Glycosyl transferase family 1" evidence="1">
    <location>
        <begin position="195"/>
        <end position="348"/>
    </location>
</feature>
<dbReference type="Gene3D" id="3.40.50.2000">
    <property type="entry name" value="Glycogen Phosphorylase B"/>
    <property type="match status" value="2"/>
</dbReference>
<dbReference type="Pfam" id="PF00534">
    <property type="entry name" value="Glycos_transf_1"/>
    <property type="match status" value="1"/>
</dbReference>
<dbReference type="InterPro" id="IPR028098">
    <property type="entry name" value="Glyco_trans_4-like_N"/>
</dbReference>
<organism evidence="3 4">
    <name type="scientific">Candidatus Thermoflexus japonica</name>
    <dbReference type="NCBI Taxonomy" id="2035417"/>
    <lineage>
        <taxon>Bacteria</taxon>
        <taxon>Bacillati</taxon>
        <taxon>Chloroflexota</taxon>
        <taxon>Thermoflexia</taxon>
        <taxon>Thermoflexales</taxon>
        <taxon>Thermoflexaceae</taxon>
        <taxon>Thermoflexus</taxon>
    </lineage>
</organism>
<dbReference type="CDD" id="cd03801">
    <property type="entry name" value="GT4_PimA-like"/>
    <property type="match status" value="1"/>
</dbReference>
<dbReference type="GO" id="GO:0016757">
    <property type="term" value="F:glycosyltransferase activity"/>
    <property type="evidence" value="ECO:0007669"/>
    <property type="project" value="UniProtKB-KW"/>
</dbReference>
<sequence length="377" mass="42124">MSAGVIRVLHIARYRAPSMERKLEVMAAQPGLAFWLVRPAVWQDEYGNVVVNPMVPGCQVIRVPVLGRTNDPHRAFYRTLTFGMRRIRPHLIHAEEEPDSLAALQIVLARRLFAPRAKLVFHTWQNVNRPKKWHVWAVTWISLQAADAILCANSEAVQVLREMGYRGPVGVIPPIGVDTRIFHPMERRTDPATFRVAYAGRFVPEKGLDILLEAVARLSPEVELWLIGDGPQRAALQALAQDLGIGERVRWIPPVVPERMPELLTQVDVVVLPSRTTPVWKEQFGRILVEAMACGVPVVGSSSGAIPEVVGDAGLVFPEGDPQALANRLGQLKESSNLRQELARKGIERTHALYTPEKIAQQTVQFYQKILGGFNER</sequence>
<dbReference type="PANTHER" id="PTHR45947:SF3">
    <property type="entry name" value="SULFOQUINOVOSYL TRANSFERASE SQD2"/>
    <property type="match status" value="1"/>
</dbReference>
<dbReference type="AlphaFoldDB" id="A0A2H5Y8V3"/>
<gene>
    <name evidence="3" type="primary">bshA_1</name>
    <name evidence="3" type="ORF">HRbin22_02147</name>
</gene>
<dbReference type="SUPFAM" id="SSF53756">
    <property type="entry name" value="UDP-Glycosyltransferase/glycogen phosphorylase"/>
    <property type="match status" value="1"/>
</dbReference>
<feature type="domain" description="Glycosyltransferase subfamily 4-like N-terminal" evidence="2">
    <location>
        <begin position="59"/>
        <end position="179"/>
    </location>
</feature>
<comment type="caution">
    <text evidence="3">The sequence shown here is derived from an EMBL/GenBank/DDBJ whole genome shotgun (WGS) entry which is preliminary data.</text>
</comment>
<dbReference type="InterPro" id="IPR050194">
    <property type="entry name" value="Glycosyltransferase_grp1"/>
</dbReference>
<keyword evidence="3" id="KW-0808">Transferase</keyword>
<accession>A0A2H5Y8V3</accession>
<name>A0A2H5Y8V3_9CHLR</name>
<dbReference type="PANTHER" id="PTHR45947">
    <property type="entry name" value="SULFOQUINOVOSYL TRANSFERASE SQD2"/>
    <property type="match status" value="1"/>
</dbReference>
<evidence type="ECO:0000259" key="1">
    <source>
        <dbReference type="Pfam" id="PF00534"/>
    </source>
</evidence>
<keyword evidence="3" id="KW-0328">Glycosyltransferase</keyword>
<proteinExistence type="predicted"/>
<dbReference type="Proteomes" id="UP000236642">
    <property type="component" value="Unassembled WGS sequence"/>
</dbReference>
<dbReference type="Pfam" id="PF13439">
    <property type="entry name" value="Glyco_transf_4"/>
    <property type="match status" value="1"/>
</dbReference>